<dbReference type="InterPro" id="IPR029063">
    <property type="entry name" value="SAM-dependent_MTases_sf"/>
</dbReference>
<keyword evidence="2" id="KW-1185">Reference proteome</keyword>
<dbReference type="CDD" id="cd02440">
    <property type="entry name" value="AdoMet_MTases"/>
    <property type="match status" value="1"/>
</dbReference>
<keyword evidence="1" id="KW-0808">Transferase</keyword>
<dbReference type="Proteomes" id="UP001214441">
    <property type="component" value="Unassembled WGS sequence"/>
</dbReference>
<dbReference type="EMBL" id="JANCPR020000070">
    <property type="protein sequence ID" value="MDJ1137989.1"/>
    <property type="molecule type" value="Genomic_DNA"/>
</dbReference>
<gene>
    <name evidence="1" type="ORF">NMN56_039740</name>
</gene>
<comment type="caution">
    <text evidence="1">The sequence shown here is derived from an EMBL/GenBank/DDBJ whole genome shotgun (WGS) entry which is preliminary data.</text>
</comment>
<dbReference type="InterPro" id="IPR006764">
    <property type="entry name" value="SAM_dep_MeTrfase_SAV2177_type"/>
</dbReference>
<dbReference type="PIRSF" id="PIRSF017393">
    <property type="entry name" value="MTase_SAV2177"/>
    <property type="match status" value="1"/>
</dbReference>
<evidence type="ECO:0000313" key="1">
    <source>
        <dbReference type="EMBL" id="MDJ1137989.1"/>
    </source>
</evidence>
<reference evidence="1 2" key="1">
    <citation type="submission" date="2023-05" db="EMBL/GenBank/DDBJ databases">
        <title>Streptantibioticus silvisoli sp. nov., acidotolerant actinomycetes 1 from pine litter.</title>
        <authorList>
            <person name="Swiecimska M."/>
            <person name="Golinska P."/>
            <person name="Sangal V."/>
            <person name="Wachnowicz B."/>
            <person name="Goodfellow M."/>
        </authorList>
    </citation>
    <scope>NUCLEOTIDE SEQUENCE [LARGE SCALE GENOMIC DNA]</scope>
    <source>
        <strain evidence="1 2">DSM 42109</strain>
    </source>
</reference>
<dbReference type="SUPFAM" id="SSF53335">
    <property type="entry name" value="S-adenosyl-L-methionine-dependent methyltransferases"/>
    <property type="match status" value="1"/>
</dbReference>
<dbReference type="RefSeq" id="WP_274041473.1">
    <property type="nucleotide sequence ID" value="NZ_JANCPR020000070.1"/>
</dbReference>
<sequence length="264" mass="28516">MVERVPEGVDTSRPSIARVYDAVLGGEHNFAVDRAIADEALRIVPEIGDVGRYNRALLGRGVRYLAQAGTRQFLDLGSGLPTVRNTHEAARASAPDARVVYVDIDPAVSAYGREILAADPSTALLTADLREPDTVLDHPEVRRLIDFGEPVGLLLLGVIHHLNDEEDPAGIVKRYVDALPPGSHLFLTHFCASSPDAAQLESALLSDLGTGRFRTLEEITAYFDGLELVDPGVTYLPRWRPDKPVGLPLTVGQSLMAGGLARKN</sequence>
<name>A0ABT7A9F3_9ACTN</name>
<dbReference type="EC" id="2.1.1.-" evidence="1"/>
<dbReference type="Pfam" id="PF04672">
    <property type="entry name" value="Methyltransf_19"/>
    <property type="match status" value="1"/>
</dbReference>
<protein>
    <submittedName>
        <fullName evidence="1">SAM-dependent methyltransferase</fullName>
        <ecNumber evidence="1">2.1.1.-</ecNumber>
    </submittedName>
</protein>
<dbReference type="GO" id="GO:0008168">
    <property type="term" value="F:methyltransferase activity"/>
    <property type="evidence" value="ECO:0007669"/>
    <property type="project" value="UniProtKB-KW"/>
</dbReference>
<keyword evidence="1" id="KW-0489">Methyltransferase</keyword>
<dbReference type="Gene3D" id="3.40.50.150">
    <property type="entry name" value="Vaccinia Virus protein VP39"/>
    <property type="match status" value="1"/>
</dbReference>
<dbReference type="GO" id="GO:0032259">
    <property type="term" value="P:methylation"/>
    <property type="evidence" value="ECO:0007669"/>
    <property type="project" value="UniProtKB-KW"/>
</dbReference>
<evidence type="ECO:0000313" key="2">
    <source>
        <dbReference type="Proteomes" id="UP001214441"/>
    </source>
</evidence>
<accession>A0ABT7A9F3</accession>
<proteinExistence type="predicted"/>
<organism evidence="1 2">
    <name type="scientific">Streptomyces iconiensis</name>
    <dbReference type="NCBI Taxonomy" id="1384038"/>
    <lineage>
        <taxon>Bacteria</taxon>
        <taxon>Bacillati</taxon>
        <taxon>Actinomycetota</taxon>
        <taxon>Actinomycetes</taxon>
        <taxon>Kitasatosporales</taxon>
        <taxon>Streptomycetaceae</taxon>
        <taxon>Streptomyces</taxon>
    </lineage>
</organism>